<feature type="region of interest" description="Disordered" evidence="1">
    <location>
        <begin position="70"/>
        <end position="95"/>
    </location>
</feature>
<feature type="compositionally biased region" description="Basic residues" evidence="1">
    <location>
        <begin position="534"/>
        <end position="546"/>
    </location>
</feature>
<name>A0A292PZF8_9PEZI</name>
<feature type="compositionally biased region" description="Low complexity" evidence="1">
    <location>
        <begin position="491"/>
        <end position="506"/>
    </location>
</feature>
<protein>
    <submittedName>
        <fullName evidence="2">Uncharacterized protein</fullName>
    </submittedName>
</protein>
<feature type="region of interest" description="Disordered" evidence="1">
    <location>
        <begin position="258"/>
        <end position="287"/>
    </location>
</feature>
<feature type="compositionally biased region" description="Basic and acidic residues" evidence="1">
    <location>
        <begin position="581"/>
        <end position="592"/>
    </location>
</feature>
<feature type="region of interest" description="Disordered" evidence="1">
    <location>
        <begin position="318"/>
        <end position="349"/>
    </location>
</feature>
<gene>
    <name evidence="2" type="ORF">GSTUAT00004107001</name>
</gene>
<feature type="region of interest" description="Disordered" evidence="1">
    <location>
        <begin position="388"/>
        <end position="612"/>
    </location>
</feature>
<feature type="compositionally biased region" description="Low complexity" evidence="1">
    <location>
        <begin position="408"/>
        <end position="426"/>
    </location>
</feature>
<dbReference type="Proteomes" id="UP001412239">
    <property type="component" value="Unassembled WGS sequence"/>
</dbReference>
<proteinExistence type="predicted"/>
<dbReference type="EMBL" id="LN891011">
    <property type="protein sequence ID" value="CUS11850.1"/>
    <property type="molecule type" value="Genomic_DNA"/>
</dbReference>
<organism evidence="2 3">
    <name type="scientific">Tuber aestivum</name>
    <name type="common">summer truffle</name>
    <dbReference type="NCBI Taxonomy" id="59557"/>
    <lineage>
        <taxon>Eukaryota</taxon>
        <taxon>Fungi</taxon>
        <taxon>Dikarya</taxon>
        <taxon>Ascomycota</taxon>
        <taxon>Pezizomycotina</taxon>
        <taxon>Pezizomycetes</taxon>
        <taxon>Pezizales</taxon>
        <taxon>Tuberaceae</taxon>
        <taxon>Tuber</taxon>
    </lineage>
</organism>
<feature type="compositionally biased region" description="Polar residues" evidence="1">
    <location>
        <begin position="481"/>
        <end position="490"/>
    </location>
</feature>
<dbReference type="AlphaFoldDB" id="A0A292PZF8"/>
<evidence type="ECO:0000313" key="3">
    <source>
        <dbReference type="Proteomes" id="UP001412239"/>
    </source>
</evidence>
<evidence type="ECO:0000313" key="2">
    <source>
        <dbReference type="EMBL" id="CUS11850.1"/>
    </source>
</evidence>
<feature type="region of interest" description="Disordered" evidence="1">
    <location>
        <begin position="205"/>
        <end position="232"/>
    </location>
</feature>
<keyword evidence="3" id="KW-1185">Reference proteome</keyword>
<feature type="compositionally biased region" description="Low complexity" evidence="1">
    <location>
        <begin position="319"/>
        <end position="338"/>
    </location>
</feature>
<evidence type="ECO:0000256" key="1">
    <source>
        <dbReference type="SAM" id="MobiDB-lite"/>
    </source>
</evidence>
<feature type="compositionally biased region" description="Pro residues" evidence="1">
    <location>
        <begin position="507"/>
        <end position="517"/>
    </location>
</feature>
<accession>A0A292PZF8</accession>
<sequence length="632" mass="67362">MSFLTLFTADAAAAHGHEFSGNNNPNTTTNGATNSVIRASVSSGSLGRSGSVDGGIRPRSTISSNVSTVFEDPLLPPSPAVPRKSPRTKTAYHLAQPPPSAHLLHRHSLKPSRNLVVQLQRLSNTTRPVPTLDVLPASIFASRLKATCGRFFKHGVGSQDLVFLTSEEYGSGDDDDDDVGEDESNRLNARHVVATVSQNYRKVPLAAGEDGKGGSGGMAKVPAIRLDSGPPWEVTQTASGGYEFSAYQEDGSVLTARWNPRGAGTLAGRRRSSQARGSSSEDSTAERRFQFSLVNPGSRRHPIIATLAKQTIEINDHYPAASSSSPATTPTQSRSSSPVHGAPSSPSSEERLYIRTSDYICTLILASGIWVALREGLASSNSLHLDDAAPLSPTPNPPGHLSPNPTTGASSSPAANRPRAAGRSSSCPVGPEVTFDETPRSQLIRSGTVLGHQVTTSTKRTPSLDDHRTQTPTLPRRSFSAGPSTRPRSVTTSHLLRGLSSTSRTPSPTPRPQTPPHRVPDQSLTPPTSGCMYIHRRRGAHHHRHSNSASLPSSPAKYPEERRRRNGRRGGANKDLPLVDAHSEWKRREKGVQGDGVNGSAVGDGSEVAGGKKRGRIRGFVDMLRRVAGSKE</sequence>
<reference evidence="2" key="1">
    <citation type="submission" date="2015-10" db="EMBL/GenBank/DDBJ databases">
        <authorList>
            <person name="Regsiter A."/>
            <person name="william w."/>
        </authorList>
    </citation>
    <scope>NUCLEOTIDE SEQUENCE</scope>
    <source>
        <strain evidence="2">Montdore</strain>
    </source>
</reference>